<dbReference type="Proteomes" id="UP001519295">
    <property type="component" value="Unassembled WGS sequence"/>
</dbReference>
<sequence length="43" mass="4769">MTRTPGNRGNLRIEVKPRGQLKQDLISNYRAWAKRVGSGTATA</sequence>
<comment type="caution">
    <text evidence="1">The sequence shown here is derived from an EMBL/GenBank/DDBJ whole genome shotgun (WGS) entry which is preliminary data.</text>
</comment>
<keyword evidence="2" id="KW-1185">Reference proteome</keyword>
<accession>A0ABS4W5M6</accession>
<evidence type="ECO:0000313" key="2">
    <source>
        <dbReference type="Proteomes" id="UP001519295"/>
    </source>
</evidence>
<evidence type="ECO:0000313" key="1">
    <source>
        <dbReference type="EMBL" id="MBP2371291.1"/>
    </source>
</evidence>
<reference evidence="1 2" key="1">
    <citation type="submission" date="2021-03" db="EMBL/GenBank/DDBJ databases">
        <title>Sequencing the genomes of 1000 actinobacteria strains.</title>
        <authorList>
            <person name="Klenk H.-P."/>
        </authorList>
    </citation>
    <scope>NUCLEOTIDE SEQUENCE [LARGE SCALE GENOMIC DNA]</scope>
    <source>
        <strain evidence="1 2">DSM 45256</strain>
    </source>
</reference>
<proteinExistence type="predicted"/>
<name>A0ABS4W5M6_9PSEU</name>
<gene>
    <name evidence="1" type="ORF">JOF36_007064</name>
</gene>
<dbReference type="EMBL" id="JAGINU010000002">
    <property type="protein sequence ID" value="MBP2371291.1"/>
    <property type="molecule type" value="Genomic_DNA"/>
</dbReference>
<protein>
    <submittedName>
        <fullName evidence="1">Uncharacterized protein</fullName>
    </submittedName>
</protein>
<organism evidence="1 2">
    <name type="scientific">Pseudonocardia parietis</name>
    <dbReference type="NCBI Taxonomy" id="570936"/>
    <lineage>
        <taxon>Bacteria</taxon>
        <taxon>Bacillati</taxon>
        <taxon>Actinomycetota</taxon>
        <taxon>Actinomycetes</taxon>
        <taxon>Pseudonocardiales</taxon>
        <taxon>Pseudonocardiaceae</taxon>
        <taxon>Pseudonocardia</taxon>
    </lineage>
</organism>